<name>A0A9P4MKG0_9PEZI</name>
<proteinExistence type="predicted"/>
<keyword evidence="2" id="KW-1185">Reference proteome</keyword>
<dbReference type="EMBL" id="ML996082">
    <property type="protein sequence ID" value="KAF2156282.1"/>
    <property type="molecule type" value="Genomic_DNA"/>
</dbReference>
<sequence length="150" mass="16994">MPSRQKTKGVRLRKRNPLDCGIPIVDIKLSHFESCPHCFFRPASLLPYSPQAGFLSQLACHGARCVRIGDTSTTSHVSRLIPVRKGFVRILAARAQTPAHLNSRNLDYALTQPPSSASQVHFHPRFRPHDALRVRMITRPRRPLPQRGYQ</sequence>
<protein>
    <submittedName>
        <fullName evidence="1">Uncharacterized protein</fullName>
    </submittedName>
</protein>
<dbReference type="AlphaFoldDB" id="A0A9P4MKG0"/>
<gene>
    <name evidence="1" type="ORF">K461DRAFT_93820</name>
</gene>
<dbReference type="Proteomes" id="UP000799439">
    <property type="component" value="Unassembled WGS sequence"/>
</dbReference>
<accession>A0A9P4MKG0</accession>
<comment type="caution">
    <text evidence="1">The sequence shown here is derived from an EMBL/GenBank/DDBJ whole genome shotgun (WGS) entry which is preliminary data.</text>
</comment>
<evidence type="ECO:0000313" key="2">
    <source>
        <dbReference type="Proteomes" id="UP000799439"/>
    </source>
</evidence>
<evidence type="ECO:0000313" key="1">
    <source>
        <dbReference type="EMBL" id="KAF2156282.1"/>
    </source>
</evidence>
<organism evidence="1 2">
    <name type="scientific">Myriangium duriaei CBS 260.36</name>
    <dbReference type="NCBI Taxonomy" id="1168546"/>
    <lineage>
        <taxon>Eukaryota</taxon>
        <taxon>Fungi</taxon>
        <taxon>Dikarya</taxon>
        <taxon>Ascomycota</taxon>
        <taxon>Pezizomycotina</taxon>
        <taxon>Dothideomycetes</taxon>
        <taxon>Dothideomycetidae</taxon>
        <taxon>Myriangiales</taxon>
        <taxon>Myriangiaceae</taxon>
        <taxon>Myriangium</taxon>
    </lineage>
</organism>
<reference evidence="1" key="1">
    <citation type="journal article" date="2020" name="Stud. Mycol.">
        <title>101 Dothideomycetes genomes: a test case for predicting lifestyles and emergence of pathogens.</title>
        <authorList>
            <person name="Haridas S."/>
            <person name="Albert R."/>
            <person name="Binder M."/>
            <person name="Bloem J."/>
            <person name="Labutti K."/>
            <person name="Salamov A."/>
            <person name="Andreopoulos B."/>
            <person name="Baker S."/>
            <person name="Barry K."/>
            <person name="Bills G."/>
            <person name="Bluhm B."/>
            <person name="Cannon C."/>
            <person name="Castanera R."/>
            <person name="Culley D."/>
            <person name="Daum C."/>
            <person name="Ezra D."/>
            <person name="Gonzalez J."/>
            <person name="Henrissat B."/>
            <person name="Kuo A."/>
            <person name="Liang C."/>
            <person name="Lipzen A."/>
            <person name="Lutzoni F."/>
            <person name="Magnuson J."/>
            <person name="Mondo S."/>
            <person name="Nolan M."/>
            <person name="Ohm R."/>
            <person name="Pangilinan J."/>
            <person name="Park H.-J."/>
            <person name="Ramirez L."/>
            <person name="Alfaro M."/>
            <person name="Sun H."/>
            <person name="Tritt A."/>
            <person name="Yoshinaga Y."/>
            <person name="Zwiers L.-H."/>
            <person name="Turgeon B."/>
            <person name="Goodwin S."/>
            <person name="Spatafora J."/>
            <person name="Crous P."/>
            <person name="Grigoriev I."/>
        </authorList>
    </citation>
    <scope>NUCLEOTIDE SEQUENCE</scope>
    <source>
        <strain evidence="1">CBS 260.36</strain>
    </source>
</reference>